<evidence type="ECO:0000256" key="7">
    <source>
        <dbReference type="ARBA" id="ARBA00023136"/>
    </source>
</evidence>
<dbReference type="GO" id="GO:0098609">
    <property type="term" value="P:cell-cell adhesion"/>
    <property type="evidence" value="ECO:0007669"/>
    <property type="project" value="InterPro"/>
</dbReference>
<dbReference type="PANTHER" id="PTHR13771:SF9">
    <property type="entry name" value="INTERCELLULAR ADHESION MOLECULE 5"/>
    <property type="match status" value="1"/>
</dbReference>
<feature type="domain" description="Ig-like" evidence="12">
    <location>
        <begin position="256"/>
        <end position="352"/>
    </location>
</feature>
<dbReference type="RefSeq" id="XP_008301409.1">
    <property type="nucleotide sequence ID" value="XM_008303187.1"/>
</dbReference>
<keyword evidence="13" id="KW-1185">Reference proteome</keyword>
<proteinExistence type="predicted"/>
<dbReference type="Proteomes" id="UP000694891">
    <property type="component" value="Unplaced"/>
</dbReference>
<evidence type="ECO:0000256" key="1">
    <source>
        <dbReference type="ARBA" id="ARBA00004479"/>
    </source>
</evidence>
<dbReference type="SUPFAM" id="SSF48726">
    <property type="entry name" value="Immunoglobulin"/>
    <property type="match status" value="2"/>
</dbReference>
<evidence type="ECO:0000256" key="8">
    <source>
        <dbReference type="ARBA" id="ARBA00023157"/>
    </source>
</evidence>
<keyword evidence="6" id="KW-1133">Transmembrane helix</keyword>
<dbReference type="PRINTS" id="PR01472">
    <property type="entry name" value="ICAMVCAM1"/>
</dbReference>
<dbReference type="InterPro" id="IPR047012">
    <property type="entry name" value="ICAM_VCAM"/>
</dbReference>
<keyword evidence="7" id="KW-0472">Membrane</keyword>
<evidence type="ECO:0000256" key="3">
    <source>
        <dbReference type="ARBA" id="ARBA00022729"/>
    </source>
</evidence>
<dbReference type="PROSITE" id="PS50835">
    <property type="entry name" value="IG_LIKE"/>
    <property type="match status" value="2"/>
</dbReference>
<dbReference type="InterPro" id="IPR013783">
    <property type="entry name" value="Ig-like_fold"/>
</dbReference>
<dbReference type="Gene3D" id="2.60.40.10">
    <property type="entry name" value="Immunoglobulins"/>
    <property type="match status" value="3"/>
</dbReference>
<feature type="signal peptide" evidence="11">
    <location>
        <begin position="1"/>
        <end position="21"/>
    </location>
</feature>
<dbReference type="GO" id="GO:0005886">
    <property type="term" value="C:plasma membrane"/>
    <property type="evidence" value="ECO:0007669"/>
    <property type="project" value="TreeGrafter"/>
</dbReference>
<dbReference type="GeneID" id="103373324"/>
<dbReference type="InterPro" id="IPR003987">
    <property type="entry name" value="ICAM_VCAM_N"/>
</dbReference>
<evidence type="ECO:0000256" key="2">
    <source>
        <dbReference type="ARBA" id="ARBA00022692"/>
    </source>
</evidence>
<organism evidence="13 14">
    <name type="scientific">Stegastes partitus</name>
    <name type="common">bicolor damselfish</name>
    <dbReference type="NCBI Taxonomy" id="144197"/>
    <lineage>
        <taxon>Eukaryota</taxon>
        <taxon>Metazoa</taxon>
        <taxon>Chordata</taxon>
        <taxon>Craniata</taxon>
        <taxon>Vertebrata</taxon>
        <taxon>Euteleostomi</taxon>
        <taxon>Actinopterygii</taxon>
        <taxon>Neopterygii</taxon>
        <taxon>Teleostei</taxon>
        <taxon>Neoteleostei</taxon>
        <taxon>Acanthomorphata</taxon>
        <taxon>Ovalentaria</taxon>
        <taxon>Pomacentridae</taxon>
        <taxon>Stegastes</taxon>
    </lineage>
</organism>
<dbReference type="AlphaFoldDB" id="A0A9Y4NQ50"/>
<evidence type="ECO:0000259" key="12">
    <source>
        <dbReference type="PROSITE" id="PS50835"/>
    </source>
</evidence>
<evidence type="ECO:0000256" key="10">
    <source>
        <dbReference type="ARBA" id="ARBA00023319"/>
    </source>
</evidence>
<evidence type="ECO:0000313" key="13">
    <source>
        <dbReference type="Proteomes" id="UP000694891"/>
    </source>
</evidence>
<dbReference type="Pfam" id="PF07679">
    <property type="entry name" value="I-set"/>
    <property type="match status" value="1"/>
</dbReference>
<dbReference type="InterPro" id="IPR036179">
    <property type="entry name" value="Ig-like_dom_sf"/>
</dbReference>
<protein>
    <submittedName>
        <fullName evidence="14">Vascular cell adhesion protein 1-like</fullName>
    </submittedName>
</protein>
<evidence type="ECO:0000256" key="5">
    <source>
        <dbReference type="ARBA" id="ARBA00022889"/>
    </source>
</evidence>
<evidence type="ECO:0000256" key="4">
    <source>
        <dbReference type="ARBA" id="ARBA00022737"/>
    </source>
</evidence>
<keyword evidence="8" id="KW-1015">Disulfide bond</keyword>
<keyword evidence="4" id="KW-0677">Repeat</keyword>
<reference evidence="14" key="1">
    <citation type="submission" date="2025-08" db="UniProtKB">
        <authorList>
            <consortium name="RefSeq"/>
        </authorList>
    </citation>
    <scope>IDENTIFICATION</scope>
</reference>
<feature type="domain" description="Ig-like" evidence="12">
    <location>
        <begin position="161"/>
        <end position="244"/>
    </location>
</feature>
<dbReference type="InterPro" id="IPR003599">
    <property type="entry name" value="Ig_sub"/>
</dbReference>
<evidence type="ECO:0000256" key="9">
    <source>
        <dbReference type="ARBA" id="ARBA00023180"/>
    </source>
</evidence>
<keyword evidence="10" id="KW-0393">Immunoglobulin domain</keyword>
<keyword evidence="3 11" id="KW-0732">Signal</keyword>
<dbReference type="InterPro" id="IPR013098">
    <property type="entry name" value="Ig_I-set"/>
</dbReference>
<dbReference type="PANTHER" id="PTHR13771">
    <property type="entry name" value="INTERCELLULAR ADHESION MOLECULE"/>
    <property type="match status" value="1"/>
</dbReference>
<keyword evidence="5" id="KW-0130">Cell adhesion</keyword>
<accession>A0A9Y4NQ50</accession>
<sequence length="369" mass="40047">MSASGWPITLLLVRLFGSATSSPVSMYTPAPTLPSQISPPLPTSFPFLPSPSLSVPSHIPPFISSSAESTERLHCPLTMSPSTLVVRFGDPVKANCSIPRMGFSALGWEVSSETAEITVDRFKVWSVKNLTVWSINVTCFALSEHGGQCNLALPVIIYQPPDRVSITLVNHTGPMFEGYQYTLQCTVQDVAPVENLVVTFYRGDTALGQVQSNNTTERTPVTEIFTLGIIPTKEDNGAQYWCDAKLELGPEGPQHPPVVTSQKLSATVLFGPQLSCPTKLQVREGESLKCNVTGNPEPSVTWIRDGQVIVLPNHSSRAHAGKYIVWTEGFLGQKNFTVEVEVLAGSGTANTCNGHFLLAVLVTQMIHWL</sequence>
<evidence type="ECO:0000313" key="14">
    <source>
        <dbReference type="RefSeq" id="XP_008301409.1"/>
    </source>
</evidence>
<dbReference type="GO" id="GO:0005178">
    <property type="term" value="F:integrin binding"/>
    <property type="evidence" value="ECO:0007669"/>
    <property type="project" value="InterPro"/>
</dbReference>
<evidence type="ECO:0000256" key="6">
    <source>
        <dbReference type="ARBA" id="ARBA00022989"/>
    </source>
</evidence>
<dbReference type="InterPro" id="IPR007110">
    <property type="entry name" value="Ig-like_dom"/>
</dbReference>
<feature type="chain" id="PRO_5041462759" evidence="11">
    <location>
        <begin position="22"/>
        <end position="369"/>
    </location>
</feature>
<comment type="subcellular location">
    <subcellularLocation>
        <location evidence="1">Membrane</location>
        <topology evidence="1">Single-pass type I membrane protein</topology>
    </subcellularLocation>
</comment>
<keyword evidence="9" id="KW-0325">Glycoprotein</keyword>
<evidence type="ECO:0000256" key="11">
    <source>
        <dbReference type="SAM" id="SignalP"/>
    </source>
</evidence>
<gene>
    <name evidence="14" type="primary">LOC103373324</name>
</gene>
<keyword evidence="2" id="KW-0812">Transmembrane</keyword>
<name>A0A9Y4NQ50_9TELE</name>
<dbReference type="SMART" id="SM00409">
    <property type="entry name" value="IG"/>
    <property type="match status" value="2"/>
</dbReference>